<evidence type="ECO:0000313" key="1">
    <source>
        <dbReference type="EMBL" id="MDM4016729.1"/>
    </source>
</evidence>
<organism evidence="1 2">
    <name type="scientific">Roseiconus lacunae</name>
    <dbReference type="NCBI Taxonomy" id="2605694"/>
    <lineage>
        <taxon>Bacteria</taxon>
        <taxon>Pseudomonadati</taxon>
        <taxon>Planctomycetota</taxon>
        <taxon>Planctomycetia</taxon>
        <taxon>Pirellulales</taxon>
        <taxon>Pirellulaceae</taxon>
        <taxon>Roseiconus</taxon>
    </lineage>
</organism>
<dbReference type="RefSeq" id="WP_289164370.1">
    <property type="nucleotide sequence ID" value="NZ_JASZZN010000010.1"/>
</dbReference>
<gene>
    <name evidence="1" type="ORF">QTN89_14885</name>
</gene>
<dbReference type="EMBL" id="JASZZN010000010">
    <property type="protein sequence ID" value="MDM4016729.1"/>
    <property type="molecule type" value="Genomic_DNA"/>
</dbReference>
<protein>
    <submittedName>
        <fullName evidence="1">Uncharacterized protein</fullName>
    </submittedName>
</protein>
<name>A0ABT7PKA3_9BACT</name>
<reference evidence="1 2" key="1">
    <citation type="submission" date="2023-06" db="EMBL/GenBank/DDBJ databases">
        <title>Roseiconus lacunae JC819 isolated from Gulf of Mannar region, Tamil Nadu.</title>
        <authorList>
            <person name="Pk S."/>
            <person name="Ch S."/>
            <person name="Ch V.R."/>
        </authorList>
    </citation>
    <scope>NUCLEOTIDE SEQUENCE [LARGE SCALE GENOMIC DNA]</scope>
    <source>
        <strain evidence="1 2">JC819</strain>
    </source>
</reference>
<dbReference type="Proteomes" id="UP001239462">
    <property type="component" value="Unassembled WGS sequence"/>
</dbReference>
<evidence type="ECO:0000313" key="2">
    <source>
        <dbReference type="Proteomes" id="UP001239462"/>
    </source>
</evidence>
<proteinExistence type="predicted"/>
<accession>A0ABT7PKA3</accession>
<keyword evidence="2" id="KW-1185">Reference proteome</keyword>
<sequence length="195" mass="22474">MWAKICTWAPLPGINNNLNGKIIPRMLEEYKVSRSSRQCYVQQRPLKEGEWYYSVVIAGEKGYQRRDYSADAWESPPEGSVGFWKCQMPLNGERKLVLAPREVLIDLLRQMESEPDRVKLRFLLALTLLRRRVLRMLDSAPGDHDAEGVKFLQFEVIDDGTTLDIMECKISKQESESLSEALVDLLYCEASEDDQ</sequence>
<comment type="caution">
    <text evidence="1">The sequence shown here is derived from an EMBL/GenBank/DDBJ whole genome shotgun (WGS) entry which is preliminary data.</text>
</comment>